<evidence type="ECO:0000313" key="2">
    <source>
        <dbReference type="EMBL" id="CAB4584842.1"/>
    </source>
</evidence>
<dbReference type="EMBL" id="CAEZWQ010000092">
    <property type="protein sequence ID" value="CAB4665832.1"/>
    <property type="molecule type" value="Genomic_DNA"/>
</dbReference>
<feature type="region of interest" description="Disordered" evidence="1">
    <location>
        <begin position="121"/>
        <end position="173"/>
    </location>
</feature>
<reference evidence="2" key="1">
    <citation type="submission" date="2020-05" db="EMBL/GenBank/DDBJ databases">
        <authorList>
            <person name="Chiriac C."/>
            <person name="Salcher M."/>
            <person name="Ghai R."/>
            <person name="Kavagutti S V."/>
        </authorList>
    </citation>
    <scope>NUCLEOTIDE SEQUENCE</scope>
</reference>
<evidence type="ECO:0000313" key="3">
    <source>
        <dbReference type="EMBL" id="CAB4665832.1"/>
    </source>
</evidence>
<dbReference type="AlphaFoldDB" id="A0A6J6F7F2"/>
<feature type="compositionally biased region" description="Basic and acidic residues" evidence="1">
    <location>
        <begin position="129"/>
        <end position="153"/>
    </location>
</feature>
<sequence>MKFRLVAGLTLSVLIFIIATPASNADSTPSPSPSPSSTPLTAIEQYKLDVEIYRTQVAARKLEREEIAKEFMAKVEAANSFADKALLKAKTKSEIRSINAQQKTAIALAIAIKEAALSEMGPAPLEPVKPVKLEPLKSSKPESSKSSKPESSKSPEATTAKKTKSPKASPSSS</sequence>
<gene>
    <name evidence="2" type="ORF">UFOPK1795_00159</name>
    <name evidence="3" type="ORF">UFOPK2275_00818</name>
</gene>
<feature type="compositionally biased region" description="Low complexity" evidence="1">
    <location>
        <begin position="154"/>
        <end position="173"/>
    </location>
</feature>
<dbReference type="EMBL" id="CAEZUG010000004">
    <property type="protein sequence ID" value="CAB4584842.1"/>
    <property type="molecule type" value="Genomic_DNA"/>
</dbReference>
<name>A0A6J6F7F2_9ZZZZ</name>
<accession>A0A6J6F7F2</accession>
<proteinExistence type="predicted"/>
<protein>
    <submittedName>
        <fullName evidence="2">Unannotated protein</fullName>
    </submittedName>
</protein>
<evidence type="ECO:0000256" key="1">
    <source>
        <dbReference type="SAM" id="MobiDB-lite"/>
    </source>
</evidence>
<organism evidence="2">
    <name type="scientific">freshwater metagenome</name>
    <dbReference type="NCBI Taxonomy" id="449393"/>
    <lineage>
        <taxon>unclassified sequences</taxon>
        <taxon>metagenomes</taxon>
        <taxon>ecological metagenomes</taxon>
    </lineage>
</organism>